<reference evidence="2" key="1">
    <citation type="submission" date="2016-10" db="EMBL/GenBank/DDBJ databases">
        <authorList>
            <person name="Varghese N."/>
            <person name="Submissions S."/>
        </authorList>
    </citation>
    <scope>NUCLEOTIDE SEQUENCE [LARGE SCALE GENOMIC DNA]</scope>
    <source>
        <strain evidence="2">CGMCC 4.3525</strain>
    </source>
</reference>
<dbReference type="EMBL" id="FOFR01000018">
    <property type="protein sequence ID" value="SER94841.1"/>
    <property type="molecule type" value="Genomic_DNA"/>
</dbReference>
<organism evidence="1 2">
    <name type="scientific">Lentzea xinjiangensis</name>
    <dbReference type="NCBI Taxonomy" id="402600"/>
    <lineage>
        <taxon>Bacteria</taxon>
        <taxon>Bacillati</taxon>
        <taxon>Actinomycetota</taxon>
        <taxon>Actinomycetes</taxon>
        <taxon>Pseudonocardiales</taxon>
        <taxon>Pseudonocardiaceae</taxon>
        <taxon>Lentzea</taxon>
    </lineage>
</organism>
<protein>
    <submittedName>
        <fullName evidence="1">Uncharacterized protein</fullName>
    </submittedName>
</protein>
<dbReference type="STRING" id="402600.SAMN05216188_11832"/>
<keyword evidence="2" id="KW-1185">Reference proteome</keyword>
<dbReference type="AlphaFoldDB" id="A0A1H9TCF5"/>
<accession>A0A1H9TCF5</accession>
<dbReference type="Proteomes" id="UP000199352">
    <property type="component" value="Unassembled WGS sequence"/>
</dbReference>
<name>A0A1H9TCF5_9PSEU</name>
<sequence>MNQADDAVANCKLNQERIFPASRVLFCDRCGHATGGEYGHFSGWCKQAGGFKSPHFCCPASCELQDGVEMSANAPCHPASEDIARWAIARDEER</sequence>
<proteinExistence type="predicted"/>
<gene>
    <name evidence="1" type="ORF">SAMN05216188_11832</name>
</gene>
<evidence type="ECO:0000313" key="1">
    <source>
        <dbReference type="EMBL" id="SER94841.1"/>
    </source>
</evidence>
<evidence type="ECO:0000313" key="2">
    <source>
        <dbReference type="Proteomes" id="UP000199352"/>
    </source>
</evidence>